<evidence type="ECO:0000256" key="9">
    <source>
        <dbReference type="SAM" id="Phobius"/>
    </source>
</evidence>
<reference evidence="10" key="1">
    <citation type="submission" date="2021-01" db="EMBL/GenBank/DDBJ databases">
        <title>Whole genome shotgun sequence of Virgisporangium aurantiacum NBRC 16421.</title>
        <authorList>
            <person name="Komaki H."/>
            <person name="Tamura T."/>
        </authorList>
    </citation>
    <scope>NUCLEOTIDE SEQUENCE</scope>
    <source>
        <strain evidence="10">NBRC 16421</strain>
    </source>
</reference>
<dbReference type="RefSeq" id="WP_239151358.1">
    <property type="nucleotide sequence ID" value="NZ_BOPG01000009.1"/>
</dbReference>
<evidence type="ECO:0000256" key="8">
    <source>
        <dbReference type="SAM" id="MobiDB-lite"/>
    </source>
</evidence>
<evidence type="ECO:0000256" key="7">
    <source>
        <dbReference type="ARBA" id="ARBA00023136"/>
    </source>
</evidence>
<dbReference type="GO" id="GO:0005886">
    <property type="term" value="C:plasma membrane"/>
    <property type="evidence" value="ECO:0007669"/>
    <property type="project" value="UniProtKB-SubCell"/>
</dbReference>
<keyword evidence="3" id="KW-0813">Transport</keyword>
<dbReference type="EMBL" id="BOPG01000009">
    <property type="protein sequence ID" value="GIJ53802.1"/>
    <property type="molecule type" value="Genomic_DNA"/>
</dbReference>
<feature type="transmembrane region" description="Helical" evidence="9">
    <location>
        <begin position="347"/>
        <end position="378"/>
    </location>
</feature>
<dbReference type="GO" id="GO:0055085">
    <property type="term" value="P:transmembrane transport"/>
    <property type="evidence" value="ECO:0007669"/>
    <property type="project" value="TreeGrafter"/>
</dbReference>
<keyword evidence="7 9" id="KW-0472">Membrane</keyword>
<sequence>MESLGGPEIVAKQGIEEPEDDGIRTEPPIATAPSVSSRDDSEVPKELRIAAAYSWRLIILAAALVCVVYMLGRLSHVVIPLAIALLLSALLSPPVRFLRNRAKFPPSLAAGVVLVAGLLAVIGTLTLVVTQIVDKFDELAKNAAEGAEQVRDWLQDGPLNLDTEQIDNGINTATGWLTDNQDRFVSTAQSTATATIEALAAFFLVLFSTFFFMRDGDKIWRFLVRIFPKQAEEQVHDAGIAAWATLGAYVRATVLVAFIDALGIGIGLYFLDVSLYIPLAALVFLFAFVPIIGATLSGVIAVLVTLVEQGPLPALIALIIVIAVQQLEGHVLQPLIMGRAVAIHPLAVIVGIAAGVILAGITGALVAVPIIAVLNTAVRFLVLKRREAPPDSVVVASEAPS</sequence>
<evidence type="ECO:0000256" key="2">
    <source>
        <dbReference type="ARBA" id="ARBA00009773"/>
    </source>
</evidence>
<evidence type="ECO:0000256" key="5">
    <source>
        <dbReference type="ARBA" id="ARBA00022692"/>
    </source>
</evidence>
<dbReference type="PANTHER" id="PTHR21716">
    <property type="entry name" value="TRANSMEMBRANE PROTEIN"/>
    <property type="match status" value="1"/>
</dbReference>
<feature type="transmembrane region" description="Helical" evidence="9">
    <location>
        <begin position="107"/>
        <end position="129"/>
    </location>
</feature>
<comment type="similarity">
    <text evidence="2">Belongs to the autoinducer-2 exporter (AI-2E) (TC 2.A.86) family.</text>
</comment>
<organism evidence="10 11">
    <name type="scientific">Virgisporangium aurantiacum</name>
    <dbReference type="NCBI Taxonomy" id="175570"/>
    <lineage>
        <taxon>Bacteria</taxon>
        <taxon>Bacillati</taxon>
        <taxon>Actinomycetota</taxon>
        <taxon>Actinomycetes</taxon>
        <taxon>Micromonosporales</taxon>
        <taxon>Micromonosporaceae</taxon>
        <taxon>Virgisporangium</taxon>
    </lineage>
</organism>
<feature type="transmembrane region" description="Helical" evidence="9">
    <location>
        <begin position="53"/>
        <end position="71"/>
    </location>
</feature>
<evidence type="ECO:0000256" key="4">
    <source>
        <dbReference type="ARBA" id="ARBA00022475"/>
    </source>
</evidence>
<keyword evidence="5 9" id="KW-0812">Transmembrane</keyword>
<keyword evidence="11" id="KW-1185">Reference proteome</keyword>
<dbReference type="Proteomes" id="UP000612585">
    <property type="component" value="Unassembled WGS sequence"/>
</dbReference>
<comment type="caution">
    <text evidence="10">The sequence shown here is derived from an EMBL/GenBank/DDBJ whole genome shotgun (WGS) entry which is preliminary data.</text>
</comment>
<feature type="transmembrane region" description="Helical" evidence="9">
    <location>
        <begin position="276"/>
        <end position="303"/>
    </location>
</feature>
<name>A0A8J4DZ87_9ACTN</name>
<keyword evidence="6 9" id="KW-1133">Transmembrane helix</keyword>
<feature type="transmembrane region" description="Helical" evidence="9">
    <location>
        <begin position="310"/>
        <end position="327"/>
    </location>
</feature>
<dbReference type="Pfam" id="PF01594">
    <property type="entry name" value="AI-2E_transport"/>
    <property type="match status" value="1"/>
</dbReference>
<dbReference type="InterPro" id="IPR002549">
    <property type="entry name" value="AI-2E-like"/>
</dbReference>
<dbReference type="AlphaFoldDB" id="A0A8J4DZ87"/>
<evidence type="ECO:0000313" key="10">
    <source>
        <dbReference type="EMBL" id="GIJ53802.1"/>
    </source>
</evidence>
<comment type="subcellular location">
    <subcellularLocation>
        <location evidence="1">Cell membrane</location>
        <topology evidence="1">Multi-pass membrane protein</topology>
    </subcellularLocation>
</comment>
<proteinExistence type="inferred from homology"/>
<feature type="region of interest" description="Disordered" evidence="8">
    <location>
        <begin position="1"/>
        <end position="39"/>
    </location>
</feature>
<feature type="transmembrane region" description="Helical" evidence="9">
    <location>
        <begin position="77"/>
        <end position="95"/>
    </location>
</feature>
<feature type="transmembrane region" description="Helical" evidence="9">
    <location>
        <begin position="192"/>
        <end position="213"/>
    </location>
</feature>
<evidence type="ECO:0000256" key="3">
    <source>
        <dbReference type="ARBA" id="ARBA00022448"/>
    </source>
</evidence>
<keyword evidence="4" id="KW-1003">Cell membrane</keyword>
<evidence type="ECO:0000313" key="11">
    <source>
        <dbReference type="Proteomes" id="UP000612585"/>
    </source>
</evidence>
<feature type="transmembrane region" description="Helical" evidence="9">
    <location>
        <begin position="248"/>
        <end position="270"/>
    </location>
</feature>
<evidence type="ECO:0000256" key="6">
    <source>
        <dbReference type="ARBA" id="ARBA00022989"/>
    </source>
</evidence>
<gene>
    <name evidence="10" type="ORF">Vau01_013180</name>
</gene>
<evidence type="ECO:0000256" key="1">
    <source>
        <dbReference type="ARBA" id="ARBA00004651"/>
    </source>
</evidence>
<protein>
    <submittedName>
        <fullName evidence="10">AI-2E family transporter</fullName>
    </submittedName>
</protein>
<accession>A0A8J4DZ87</accession>
<dbReference type="PANTHER" id="PTHR21716:SF53">
    <property type="entry name" value="PERMEASE PERM-RELATED"/>
    <property type="match status" value="1"/>
</dbReference>